<comment type="caution">
    <text evidence="1">The sequence shown here is derived from an EMBL/GenBank/DDBJ whole genome shotgun (WGS) entry which is preliminary data.</text>
</comment>
<keyword evidence="2" id="KW-1185">Reference proteome</keyword>
<dbReference type="Proteomes" id="UP001199135">
    <property type="component" value="Unassembled WGS sequence"/>
</dbReference>
<sequence>MSVIFKVLFRPALSKPNPSLVDPLHDSGLFWTDQFLWLADILTLVAVFYHRCHPACAAENWSANLAQVARQLSYPFWR</sequence>
<evidence type="ECO:0000313" key="2">
    <source>
        <dbReference type="Proteomes" id="UP001199135"/>
    </source>
</evidence>
<dbReference type="EMBL" id="VOSO01000019">
    <property type="protein sequence ID" value="MCC7660788.1"/>
    <property type="molecule type" value="Genomic_DNA"/>
</dbReference>
<organism evidence="1 2">
    <name type="scientific">Serratia montpellierensis</name>
    <dbReference type="NCBI Taxonomy" id="2598730"/>
    <lineage>
        <taxon>Bacteria</taxon>
        <taxon>Pseudomonadati</taxon>
        <taxon>Pseudomonadota</taxon>
        <taxon>Gammaproteobacteria</taxon>
        <taxon>Enterobacterales</taxon>
        <taxon>Yersiniaceae</taxon>
        <taxon>Serratia</taxon>
    </lineage>
</organism>
<accession>A0ABS8J9T2</accession>
<proteinExistence type="predicted"/>
<gene>
    <name evidence="1" type="ORF">FUU20_18890</name>
</gene>
<protein>
    <submittedName>
        <fullName evidence="1">Uncharacterized protein</fullName>
    </submittedName>
</protein>
<evidence type="ECO:0000313" key="1">
    <source>
        <dbReference type="EMBL" id="MCC7660788.1"/>
    </source>
</evidence>
<reference evidence="1 2" key="1">
    <citation type="submission" date="2019-08" db="EMBL/GenBank/DDBJ databases">
        <title>Genome sequencing of Psyttalia spp.-associated microbial isolates reveals a potentially novel species in the Serratia genus.</title>
        <authorList>
            <person name="Tannieres-Laurent M."/>
            <person name="Sparks M.E."/>
            <person name="Blackburn M.B."/>
            <person name="Gundersen-Rindal D.E."/>
            <person name="Bon M.-C."/>
        </authorList>
    </citation>
    <scope>NUCLEOTIDE SEQUENCE [LARGE SCALE GENOMIC DNA]</scope>
    <source>
        <strain evidence="2">Pon4B</strain>
    </source>
</reference>
<name>A0ABS8J9T2_9GAMM</name>